<evidence type="ECO:0000256" key="1">
    <source>
        <dbReference type="SAM" id="Phobius"/>
    </source>
</evidence>
<protein>
    <recommendedName>
        <fullName evidence="4">Phosphatidate cytidylyltransferase</fullName>
    </recommendedName>
</protein>
<keyword evidence="1" id="KW-1133">Transmembrane helix</keyword>
<proteinExistence type="predicted"/>
<keyword evidence="3" id="KW-1185">Reference proteome</keyword>
<sequence length="57" mass="6358">MKKTGFFILAGIILGVAIYLAIAVLKLTIGLIVLAVAAVVLFVLWKMIKHKWEEKFD</sequence>
<keyword evidence="1" id="KW-0812">Transmembrane</keyword>
<reference evidence="3" key="1">
    <citation type="journal article" date="2019" name="Int. J. Syst. Evol. Microbiol.">
        <title>The Global Catalogue of Microorganisms (GCM) 10K type strain sequencing project: providing services to taxonomists for standard genome sequencing and annotation.</title>
        <authorList>
            <consortium name="The Broad Institute Genomics Platform"/>
            <consortium name="The Broad Institute Genome Sequencing Center for Infectious Disease"/>
            <person name="Wu L."/>
            <person name="Ma J."/>
        </authorList>
    </citation>
    <scope>NUCLEOTIDE SEQUENCE [LARGE SCALE GENOMIC DNA]</scope>
    <source>
        <strain evidence="3">CECT 9128</strain>
    </source>
</reference>
<evidence type="ECO:0000313" key="2">
    <source>
        <dbReference type="EMBL" id="MFC4026403.1"/>
    </source>
</evidence>
<gene>
    <name evidence="2" type="ORF">ACFOS1_03230</name>
</gene>
<feature type="transmembrane region" description="Helical" evidence="1">
    <location>
        <begin position="7"/>
        <end position="25"/>
    </location>
</feature>
<dbReference type="Proteomes" id="UP001595793">
    <property type="component" value="Unassembled WGS sequence"/>
</dbReference>
<dbReference type="EMBL" id="JBHSAS010000006">
    <property type="protein sequence ID" value="MFC4026403.1"/>
    <property type="molecule type" value="Genomic_DNA"/>
</dbReference>
<dbReference type="RefSeq" id="WP_290236238.1">
    <property type="nucleotide sequence ID" value="NZ_JAUFPZ010000002.1"/>
</dbReference>
<evidence type="ECO:0008006" key="4">
    <source>
        <dbReference type="Google" id="ProtNLM"/>
    </source>
</evidence>
<feature type="transmembrane region" description="Helical" evidence="1">
    <location>
        <begin position="31"/>
        <end position="48"/>
    </location>
</feature>
<keyword evidence="1" id="KW-0472">Membrane</keyword>
<name>A0ABV8H2M5_9FLAO</name>
<comment type="caution">
    <text evidence="2">The sequence shown here is derived from an EMBL/GenBank/DDBJ whole genome shotgun (WGS) entry which is preliminary data.</text>
</comment>
<accession>A0ABV8H2M5</accession>
<organism evidence="2 3">
    <name type="scientific">Zunongwangia endophytica</name>
    <dbReference type="NCBI Taxonomy" id="1808945"/>
    <lineage>
        <taxon>Bacteria</taxon>
        <taxon>Pseudomonadati</taxon>
        <taxon>Bacteroidota</taxon>
        <taxon>Flavobacteriia</taxon>
        <taxon>Flavobacteriales</taxon>
        <taxon>Flavobacteriaceae</taxon>
        <taxon>Zunongwangia</taxon>
    </lineage>
</organism>
<evidence type="ECO:0000313" key="3">
    <source>
        <dbReference type="Proteomes" id="UP001595793"/>
    </source>
</evidence>